<dbReference type="Proteomes" id="UP000191554">
    <property type="component" value="Unassembled WGS sequence"/>
</dbReference>
<dbReference type="Gene3D" id="3.30.420.180">
    <property type="entry name" value="CobE/GbiG C-terminal domain"/>
    <property type="match status" value="1"/>
</dbReference>
<dbReference type="Pfam" id="PF11760">
    <property type="entry name" value="CbiG_N"/>
    <property type="match status" value="1"/>
</dbReference>
<dbReference type="InterPro" id="IPR052553">
    <property type="entry name" value="CbiG_hydrolase"/>
</dbReference>
<accession>A0A1V4SPC3</accession>
<dbReference type="InterPro" id="IPR021745">
    <property type="entry name" value="CbiG_mid"/>
</dbReference>
<evidence type="ECO:0000259" key="1">
    <source>
        <dbReference type="Pfam" id="PF01890"/>
    </source>
</evidence>
<evidence type="ECO:0000259" key="3">
    <source>
        <dbReference type="Pfam" id="PF11761"/>
    </source>
</evidence>
<evidence type="ECO:0000313" key="5">
    <source>
        <dbReference type="Proteomes" id="UP000191554"/>
    </source>
</evidence>
<dbReference type="InterPro" id="IPR036518">
    <property type="entry name" value="CobE/GbiG_C_sf"/>
</dbReference>
<dbReference type="EMBL" id="MZGX01000003">
    <property type="protein sequence ID" value="OPX45738.1"/>
    <property type="molecule type" value="Genomic_DNA"/>
</dbReference>
<dbReference type="PANTHER" id="PTHR37477:SF1">
    <property type="entry name" value="COBALT-PRECORRIN-5A HYDROLASE"/>
    <property type="match status" value="1"/>
</dbReference>
<feature type="domain" description="Cobalamin biosynthesis central region" evidence="3">
    <location>
        <begin position="157"/>
        <end position="233"/>
    </location>
</feature>
<dbReference type="InterPro" id="IPR038029">
    <property type="entry name" value="GbiG_N_sf"/>
</dbReference>
<evidence type="ECO:0000313" key="4">
    <source>
        <dbReference type="EMBL" id="OPX45738.1"/>
    </source>
</evidence>
<dbReference type="Gene3D" id="3.40.50.11220">
    <property type="match status" value="1"/>
</dbReference>
<dbReference type="STRING" id="48256.CLHUN_06750"/>
<dbReference type="InterPro" id="IPR002750">
    <property type="entry name" value="CobE/GbiG_C"/>
</dbReference>
<dbReference type="AlphaFoldDB" id="A0A1V4SPC3"/>
<sequence>MTGQSFMIPPSATNSERVRSDMKVKLISFTQAGGILCRRLQRELNLLGFEAEGCCKYAVPELKLLTETIGTYTKRAFENGEAMVFIGAAGIAVRAIAPNIRSKDCDPPVLVIDEKGKYVIPILSGHLGGANRLAVRMAKILSAEPVITTATDIGGKFAVDVWAQDIGCHIANVENIRHISAAVLREEVIGLYSEFPVEGHVPAFLCESDKPAAGICISARYKQCFTHTLHLIPRQYVLGIGCRKDTPYEDMLDFVNSLLDRQGIQPFQLCAVASIDLKAREKALLQLSKYFKVPFCTFSPQELSQVPGCFTKSDFVEKTTGVDNVCERAAVKAGNGSLITGKCSHRGITAAIAINEWRCRFENTTGIFGS</sequence>
<proteinExistence type="predicted"/>
<dbReference type="SUPFAM" id="SSF159664">
    <property type="entry name" value="CobE/GbiG C-terminal domain-like"/>
    <property type="match status" value="1"/>
</dbReference>
<protein>
    <submittedName>
        <fullName evidence="4">Cobalamin biosynthesis protein CbiG</fullName>
    </submittedName>
</protein>
<feature type="domain" description="CobE/GbiG C-terminal" evidence="1">
    <location>
        <begin position="236"/>
        <end position="353"/>
    </location>
</feature>
<name>A0A1V4SPC3_RUMHU</name>
<dbReference type="Pfam" id="PF11761">
    <property type="entry name" value="CbiG_mid"/>
    <property type="match status" value="1"/>
</dbReference>
<dbReference type="PANTHER" id="PTHR37477">
    <property type="entry name" value="COBALT-PRECORRIN-5A HYDROLASE"/>
    <property type="match status" value="1"/>
</dbReference>
<reference evidence="4 5" key="1">
    <citation type="submission" date="2017-03" db="EMBL/GenBank/DDBJ databases">
        <title>Genome sequence of Clostridium hungatei DSM 14427.</title>
        <authorList>
            <person name="Poehlein A."/>
            <person name="Daniel R."/>
        </authorList>
    </citation>
    <scope>NUCLEOTIDE SEQUENCE [LARGE SCALE GENOMIC DNA]</scope>
    <source>
        <strain evidence="4 5">DSM 14427</strain>
    </source>
</reference>
<gene>
    <name evidence="4" type="ORF">CLHUN_06750</name>
</gene>
<evidence type="ECO:0000259" key="2">
    <source>
        <dbReference type="Pfam" id="PF11760"/>
    </source>
</evidence>
<organism evidence="4 5">
    <name type="scientific">Ruminiclostridium hungatei</name>
    <name type="common">Clostridium hungatei</name>
    <dbReference type="NCBI Taxonomy" id="48256"/>
    <lineage>
        <taxon>Bacteria</taxon>
        <taxon>Bacillati</taxon>
        <taxon>Bacillota</taxon>
        <taxon>Clostridia</taxon>
        <taxon>Eubacteriales</taxon>
        <taxon>Oscillospiraceae</taxon>
        <taxon>Ruminiclostridium</taxon>
    </lineage>
</organism>
<comment type="caution">
    <text evidence="4">The sequence shown here is derived from an EMBL/GenBank/DDBJ whole genome shotgun (WGS) entry which is preliminary data.</text>
</comment>
<dbReference type="InterPro" id="IPR021744">
    <property type="entry name" value="CbiG_N"/>
</dbReference>
<dbReference type="GO" id="GO:0009236">
    <property type="term" value="P:cobalamin biosynthetic process"/>
    <property type="evidence" value="ECO:0007669"/>
    <property type="project" value="InterPro"/>
</dbReference>
<keyword evidence="5" id="KW-1185">Reference proteome</keyword>
<dbReference type="SUPFAM" id="SSF159672">
    <property type="entry name" value="CbiG N-terminal domain-like"/>
    <property type="match status" value="1"/>
</dbReference>
<dbReference type="Pfam" id="PF01890">
    <property type="entry name" value="CbiG_C"/>
    <property type="match status" value="1"/>
</dbReference>
<feature type="domain" description="Cobalamin synthesis G N-terminal" evidence="2">
    <location>
        <begin position="73"/>
        <end position="152"/>
    </location>
</feature>